<dbReference type="SMART" id="SM00667">
    <property type="entry name" value="LisH"/>
    <property type="match status" value="1"/>
</dbReference>
<dbReference type="AlphaFoldDB" id="A0A9N8VV86"/>
<dbReference type="InterPro" id="IPR001870">
    <property type="entry name" value="B30.2/SPRY"/>
</dbReference>
<dbReference type="SMART" id="SM00668">
    <property type="entry name" value="CTLH"/>
    <property type="match status" value="1"/>
</dbReference>
<keyword evidence="5" id="KW-1185">Reference proteome</keyword>
<dbReference type="InterPro" id="IPR043136">
    <property type="entry name" value="B30.2/SPRY_sf"/>
</dbReference>
<reference evidence="4" key="1">
    <citation type="submission" date="2021-06" db="EMBL/GenBank/DDBJ databases">
        <authorList>
            <person name="Kallberg Y."/>
            <person name="Tangrot J."/>
            <person name="Rosling A."/>
        </authorList>
    </citation>
    <scope>NUCLEOTIDE SEQUENCE</scope>
    <source>
        <strain evidence="4">MT106</strain>
    </source>
</reference>
<dbReference type="Gene3D" id="2.60.120.920">
    <property type="match status" value="1"/>
</dbReference>
<dbReference type="PROSITE" id="PS50896">
    <property type="entry name" value="LISH"/>
    <property type="match status" value="1"/>
</dbReference>
<evidence type="ECO:0000256" key="1">
    <source>
        <dbReference type="SAM" id="MobiDB-lite"/>
    </source>
</evidence>
<organism evidence="4 5">
    <name type="scientific">Ambispora gerdemannii</name>
    <dbReference type="NCBI Taxonomy" id="144530"/>
    <lineage>
        <taxon>Eukaryota</taxon>
        <taxon>Fungi</taxon>
        <taxon>Fungi incertae sedis</taxon>
        <taxon>Mucoromycota</taxon>
        <taxon>Glomeromycotina</taxon>
        <taxon>Glomeromycetes</taxon>
        <taxon>Archaeosporales</taxon>
        <taxon>Ambisporaceae</taxon>
        <taxon>Ambispora</taxon>
    </lineage>
</organism>
<gene>
    <name evidence="4" type="ORF">AGERDE_LOCUS2470</name>
</gene>
<dbReference type="CDD" id="cd12909">
    <property type="entry name" value="SPRY_RanBP9_10"/>
    <property type="match status" value="1"/>
</dbReference>
<evidence type="ECO:0000313" key="4">
    <source>
        <dbReference type="EMBL" id="CAG8465491.1"/>
    </source>
</evidence>
<dbReference type="EMBL" id="CAJVPL010000207">
    <property type="protein sequence ID" value="CAG8465491.1"/>
    <property type="molecule type" value="Genomic_DNA"/>
</dbReference>
<name>A0A9N8VV86_9GLOM</name>
<feature type="compositionally biased region" description="Low complexity" evidence="1">
    <location>
        <begin position="68"/>
        <end position="87"/>
    </location>
</feature>
<dbReference type="SMART" id="SM00449">
    <property type="entry name" value="SPRY"/>
    <property type="match status" value="1"/>
</dbReference>
<dbReference type="InterPro" id="IPR035782">
    <property type="entry name" value="SPRY_RanBP9/10"/>
</dbReference>
<feature type="region of interest" description="Disordered" evidence="1">
    <location>
        <begin position="53"/>
        <end position="87"/>
    </location>
</feature>
<evidence type="ECO:0000259" key="2">
    <source>
        <dbReference type="PROSITE" id="PS50188"/>
    </source>
</evidence>
<dbReference type="InterPro" id="IPR003877">
    <property type="entry name" value="SPRY_dom"/>
</dbReference>
<dbReference type="InterPro" id="IPR024964">
    <property type="entry name" value="CTLH/CRA"/>
</dbReference>
<dbReference type="OrthoDB" id="25503at2759"/>
<dbReference type="InterPro" id="IPR006594">
    <property type="entry name" value="LisH"/>
</dbReference>
<sequence>MTNTSSSSISDRRIASMNNNNSTHLSLLSGGPTWRQYNTPTYSFSIASSLASGTRSQSLNSPNQAAFSSSSGTSSQSSLSNLNKQSNMLPSKPKLPNYLADTSFAELYNSVSTEAFALNGANNDKDPGELVALPTAWSADDKCNFLELSADKLSVSYAGTGKADTDAAAIRANYPIPPQCGVFYFEVDIINKGKEGFIGIGFCGKNVQLMRLPGWELQSWGYHGDDGNSFCCSGTGKTYGPKFTTGDTIGCCINFRDGTAFYTKGGVNLGIAFRDLKGILYPSIGLRTPGEKIQVNFGQRDFEFPIKLYMKEEKTRLWNFINAGPIPPLSTPSLGAVAAINSNNTNITSAFSTTPTPVSHAASEANLTATIHQLIMSYLVHHGFSETAKAFSKDAVQLSINDSIVTEGMEIEDSSSDIDGDMLNRQKIRHAVLKGDIDHAVRLTNIVYPKVLPSNHDIFFKLRCRKFVEMIANCSGYRQSPTKEVEVNKIVRADTIDTM</sequence>
<dbReference type="PROSITE" id="PS50188">
    <property type="entry name" value="B302_SPRY"/>
    <property type="match status" value="1"/>
</dbReference>
<dbReference type="InterPro" id="IPR006595">
    <property type="entry name" value="CTLH_C"/>
</dbReference>
<feature type="compositionally biased region" description="Polar residues" evidence="1">
    <location>
        <begin position="53"/>
        <end position="67"/>
    </location>
</feature>
<dbReference type="InterPro" id="IPR050618">
    <property type="entry name" value="Ubq-SigPath_Reg"/>
</dbReference>
<dbReference type="Pfam" id="PF00622">
    <property type="entry name" value="SPRY"/>
    <property type="match status" value="1"/>
</dbReference>
<dbReference type="InterPro" id="IPR013320">
    <property type="entry name" value="ConA-like_dom_sf"/>
</dbReference>
<proteinExistence type="predicted"/>
<dbReference type="PROSITE" id="PS50897">
    <property type="entry name" value="CTLH"/>
    <property type="match status" value="1"/>
</dbReference>
<evidence type="ECO:0000313" key="5">
    <source>
        <dbReference type="Proteomes" id="UP000789831"/>
    </source>
</evidence>
<evidence type="ECO:0000259" key="3">
    <source>
        <dbReference type="PROSITE" id="PS50897"/>
    </source>
</evidence>
<dbReference type="PANTHER" id="PTHR12864">
    <property type="entry name" value="RAN BINDING PROTEIN 9-RELATED"/>
    <property type="match status" value="1"/>
</dbReference>
<feature type="domain" description="CTLH" evidence="3">
    <location>
        <begin position="421"/>
        <end position="480"/>
    </location>
</feature>
<dbReference type="SUPFAM" id="SSF49899">
    <property type="entry name" value="Concanavalin A-like lectins/glucanases"/>
    <property type="match status" value="1"/>
</dbReference>
<comment type="caution">
    <text evidence="4">The sequence shown here is derived from an EMBL/GenBank/DDBJ whole genome shotgun (WGS) entry which is preliminary data.</text>
</comment>
<dbReference type="Pfam" id="PF08513">
    <property type="entry name" value="LisH"/>
    <property type="match status" value="1"/>
</dbReference>
<protein>
    <submittedName>
        <fullName evidence="4">2339_t:CDS:1</fullName>
    </submittedName>
</protein>
<feature type="domain" description="B30.2/SPRY" evidence="2">
    <location>
        <begin position="115"/>
        <end position="302"/>
    </location>
</feature>
<dbReference type="Pfam" id="PF10607">
    <property type="entry name" value="CTLH"/>
    <property type="match status" value="1"/>
</dbReference>
<accession>A0A9N8VV86</accession>
<dbReference type="Proteomes" id="UP000789831">
    <property type="component" value="Unassembled WGS sequence"/>
</dbReference>